<comment type="subunit">
    <text evidence="3">Binds to multiple calmodulin (CaM) in the presence of Ca(2+) and CaM-like proteins.</text>
</comment>
<keyword evidence="1" id="KW-0112">Calmodulin-binding</keyword>
<keyword evidence="6" id="KW-1185">Reference proteome</keyword>
<dbReference type="SMART" id="SM00015">
    <property type="entry name" value="IQ"/>
    <property type="match status" value="2"/>
</dbReference>
<dbReference type="PANTHER" id="PTHR32295:SF212">
    <property type="entry name" value="CALMODULIN BINDING PROTEIN-RELATED"/>
    <property type="match status" value="1"/>
</dbReference>
<proteinExistence type="inferred from homology"/>
<comment type="similarity">
    <text evidence="2">Belongs to the IQD family.</text>
</comment>
<dbReference type="PANTHER" id="PTHR32295">
    <property type="entry name" value="IQ-DOMAIN 5-RELATED"/>
    <property type="match status" value="1"/>
</dbReference>
<gene>
    <name evidence="5" type="ORF">V6N12_053185</name>
</gene>
<dbReference type="CDD" id="cd23767">
    <property type="entry name" value="IQCD"/>
    <property type="match status" value="1"/>
</dbReference>
<evidence type="ECO:0000256" key="3">
    <source>
        <dbReference type="ARBA" id="ARBA00024378"/>
    </source>
</evidence>
<accession>A0ABR2D6V7</accession>
<dbReference type="Gene3D" id="1.20.5.190">
    <property type="match status" value="1"/>
</dbReference>
<dbReference type="EMBL" id="JBBPBM010000034">
    <property type="protein sequence ID" value="KAK8531722.1"/>
    <property type="molecule type" value="Genomic_DNA"/>
</dbReference>
<feature type="domain" description="DUF4005" evidence="4">
    <location>
        <begin position="344"/>
        <end position="385"/>
    </location>
</feature>
<dbReference type="InterPro" id="IPR000048">
    <property type="entry name" value="IQ_motif_EF-hand-BS"/>
</dbReference>
<evidence type="ECO:0000313" key="6">
    <source>
        <dbReference type="Proteomes" id="UP001472677"/>
    </source>
</evidence>
<dbReference type="Pfam" id="PF00612">
    <property type="entry name" value="IQ"/>
    <property type="match status" value="1"/>
</dbReference>
<organism evidence="5 6">
    <name type="scientific">Hibiscus sabdariffa</name>
    <name type="common">roselle</name>
    <dbReference type="NCBI Taxonomy" id="183260"/>
    <lineage>
        <taxon>Eukaryota</taxon>
        <taxon>Viridiplantae</taxon>
        <taxon>Streptophyta</taxon>
        <taxon>Embryophyta</taxon>
        <taxon>Tracheophyta</taxon>
        <taxon>Spermatophyta</taxon>
        <taxon>Magnoliopsida</taxon>
        <taxon>eudicotyledons</taxon>
        <taxon>Gunneridae</taxon>
        <taxon>Pentapetalae</taxon>
        <taxon>rosids</taxon>
        <taxon>malvids</taxon>
        <taxon>Malvales</taxon>
        <taxon>Malvaceae</taxon>
        <taxon>Malvoideae</taxon>
        <taxon>Hibiscus</taxon>
    </lineage>
</organism>
<reference evidence="5 6" key="1">
    <citation type="journal article" date="2024" name="G3 (Bethesda)">
        <title>Genome assembly of Hibiscus sabdariffa L. provides insights into metabolisms of medicinal natural products.</title>
        <authorList>
            <person name="Kim T."/>
        </authorList>
    </citation>
    <scope>NUCLEOTIDE SEQUENCE [LARGE SCALE GENOMIC DNA]</scope>
    <source>
        <strain evidence="5">TK-2024</strain>
        <tissue evidence="5">Old leaves</tissue>
    </source>
</reference>
<protein>
    <recommendedName>
        <fullName evidence="4">DUF4005 domain-containing protein</fullName>
    </recommendedName>
</protein>
<comment type="caution">
    <text evidence="5">The sequence shown here is derived from an EMBL/GenBank/DDBJ whole genome shotgun (WGS) entry which is preliminary data.</text>
</comment>
<dbReference type="Pfam" id="PF13178">
    <property type="entry name" value="DUF4005"/>
    <property type="match status" value="1"/>
</dbReference>
<dbReference type="InterPro" id="IPR025064">
    <property type="entry name" value="DUF4005"/>
</dbReference>
<evidence type="ECO:0000313" key="5">
    <source>
        <dbReference type="EMBL" id="KAK8531722.1"/>
    </source>
</evidence>
<dbReference type="Proteomes" id="UP001472677">
    <property type="component" value="Unassembled WGS sequence"/>
</dbReference>
<evidence type="ECO:0000256" key="1">
    <source>
        <dbReference type="ARBA" id="ARBA00022860"/>
    </source>
</evidence>
<evidence type="ECO:0000256" key="2">
    <source>
        <dbReference type="ARBA" id="ARBA00024341"/>
    </source>
</evidence>
<dbReference type="PROSITE" id="PS50096">
    <property type="entry name" value="IQ"/>
    <property type="match status" value="2"/>
</dbReference>
<name>A0ABR2D6V7_9ROSI</name>
<sequence length="427" mass="47897">MGSPWGRLIILCKGKGGDGPTCRVPMKKVKACEAKGMPKSKRWRWVFGRVKLKQYHPALTAPPQKSLCEATEEQRKHALNVAIATAAAAEAAIAAARAAAEVVRLAGASKSFHHFTTKDRNRAAIKIQAAFRAHLARKALRALRGLVKLQAIIRGQVVRHQAMKNMKCLQSGTKMHPEIKKKSISIPKIICPDTGRNQSLVHKDELQDKDIIRYECYSQRGWNDSAVCKEDSEAISLRRKEAMAKRERMKKYSYSHRERASTRMLDESVHIKETGRNSFVEAEANAEGNGQERVMTLKPNIALNSSKWEVHGLPHIQFRNLQKQDLLDGLNSPFSFPRRSFCRVQQSPAGDETSVPSSPVFPTYMAATESAKAKARSMSTPRQRLGFSDTWFDYNMPHKGGLSLWSTYNGETFGINEKNSVSMKRLP</sequence>
<evidence type="ECO:0000259" key="4">
    <source>
        <dbReference type="Pfam" id="PF13178"/>
    </source>
</evidence>